<keyword evidence="5" id="KW-0175">Coiled coil</keyword>
<evidence type="ECO:0000259" key="7">
    <source>
        <dbReference type="PROSITE" id="PS50089"/>
    </source>
</evidence>
<evidence type="ECO:0000256" key="1">
    <source>
        <dbReference type="ARBA" id="ARBA00022771"/>
    </source>
</evidence>
<dbReference type="AlphaFoldDB" id="A0A1I7RP67"/>
<dbReference type="GO" id="GO:0016925">
    <property type="term" value="P:protein sumoylation"/>
    <property type="evidence" value="ECO:0007669"/>
    <property type="project" value="TreeGrafter"/>
</dbReference>
<evidence type="ECO:0000256" key="4">
    <source>
        <dbReference type="PROSITE-ProRule" id="PRU00175"/>
    </source>
</evidence>
<proteinExistence type="predicted"/>
<protein>
    <submittedName>
        <fullName evidence="8">(pine wood nematode) hypothetical protein</fullName>
    </submittedName>
    <submittedName>
        <fullName evidence="11">RING-type domain-containing protein</fullName>
    </submittedName>
</protein>
<reference evidence="8" key="2">
    <citation type="submission" date="2020-09" db="EMBL/GenBank/DDBJ databases">
        <authorList>
            <person name="Kikuchi T."/>
        </authorList>
    </citation>
    <scope>NUCLEOTIDE SEQUENCE</scope>
    <source>
        <strain evidence="8">Ka4C1</strain>
    </source>
</reference>
<dbReference type="GO" id="GO:0008270">
    <property type="term" value="F:zinc ion binding"/>
    <property type="evidence" value="ECO:0007669"/>
    <property type="project" value="UniProtKB-KW"/>
</dbReference>
<feature type="domain" description="RING-type" evidence="7">
    <location>
        <begin position="8"/>
        <end position="47"/>
    </location>
</feature>
<evidence type="ECO:0000313" key="9">
    <source>
        <dbReference type="Proteomes" id="UP000095284"/>
    </source>
</evidence>
<dbReference type="Proteomes" id="UP000659654">
    <property type="component" value="Unassembled WGS sequence"/>
</dbReference>
<keyword evidence="1 4" id="KW-0479">Metal-binding</keyword>
<dbReference type="Gene3D" id="3.30.40.10">
    <property type="entry name" value="Zinc/RING finger domain, C3HC4 (zinc finger)"/>
    <property type="match status" value="1"/>
</dbReference>
<evidence type="ECO:0000313" key="8">
    <source>
        <dbReference type="EMBL" id="CAD5232343.1"/>
    </source>
</evidence>
<dbReference type="PROSITE" id="PS50089">
    <property type="entry name" value="ZF_RING_2"/>
    <property type="match status" value="1"/>
</dbReference>
<dbReference type="GO" id="GO:0000795">
    <property type="term" value="C:synaptonemal complex"/>
    <property type="evidence" value="ECO:0007669"/>
    <property type="project" value="InterPro"/>
</dbReference>
<dbReference type="EMBL" id="CAJFCV020000005">
    <property type="protein sequence ID" value="CAG9124614.1"/>
    <property type="molecule type" value="Genomic_DNA"/>
</dbReference>
<dbReference type="Proteomes" id="UP000582659">
    <property type="component" value="Unassembled WGS sequence"/>
</dbReference>
<dbReference type="PANTHER" id="PTHR22663:SF17">
    <property type="entry name" value="RING FINGER PROTEIN NARYA-RELATED"/>
    <property type="match status" value="1"/>
</dbReference>
<dbReference type="GO" id="GO:0019789">
    <property type="term" value="F:SUMO transferase activity"/>
    <property type="evidence" value="ECO:0007669"/>
    <property type="project" value="InterPro"/>
</dbReference>
<evidence type="ECO:0000256" key="6">
    <source>
        <dbReference type="SAM" id="MobiDB-lite"/>
    </source>
</evidence>
<dbReference type="Proteomes" id="UP000095284">
    <property type="component" value="Unplaced"/>
</dbReference>
<dbReference type="PANTHER" id="PTHR22663">
    <property type="entry name" value="RING FINGER PROTEIN NARYA-RELATED"/>
    <property type="match status" value="1"/>
</dbReference>
<dbReference type="eggNOG" id="KOG4739">
    <property type="taxonomic scope" value="Eukaryota"/>
</dbReference>
<organism evidence="9 11">
    <name type="scientific">Bursaphelenchus xylophilus</name>
    <name type="common">Pinewood nematode worm</name>
    <name type="synonym">Aphelenchoides xylophilus</name>
    <dbReference type="NCBI Taxonomy" id="6326"/>
    <lineage>
        <taxon>Eukaryota</taxon>
        <taxon>Metazoa</taxon>
        <taxon>Ecdysozoa</taxon>
        <taxon>Nematoda</taxon>
        <taxon>Chromadorea</taxon>
        <taxon>Rhabditida</taxon>
        <taxon>Tylenchina</taxon>
        <taxon>Tylenchomorpha</taxon>
        <taxon>Aphelenchoidea</taxon>
        <taxon>Aphelenchoididae</taxon>
        <taxon>Bursaphelenchus</taxon>
    </lineage>
</organism>
<feature type="coiled-coil region" evidence="5">
    <location>
        <begin position="99"/>
        <end position="126"/>
    </location>
</feature>
<accession>A0A1I7RP67</accession>
<evidence type="ECO:0000256" key="5">
    <source>
        <dbReference type="SAM" id="Coils"/>
    </source>
</evidence>
<dbReference type="WBParaSite" id="BXY_0250800.1">
    <property type="protein sequence ID" value="BXY_0250800.1"/>
    <property type="gene ID" value="BXY_0250800"/>
</dbReference>
<feature type="region of interest" description="Disordered" evidence="6">
    <location>
        <begin position="159"/>
        <end position="262"/>
    </location>
</feature>
<keyword evidence="10" id="KW-1185">Reference proteome</keyword>
<keyword evidence="2" id="KW-0862">Zinc</keyword>
<feature type="compositionally biased region" description="Low complexity" evidence="6">
    <location>
        <begin position="191"/>
        <end position="214"/>
    </location>
</feature>
<evidence type="ECO:0000256" key="2">
    <source>
        <dbReference type="ARBA" id="ARBA00022833"/>
    </source>
</evidence>
<reference evidence="11" key="1">
    <citation type="submission" date="2016-11" db="UniProtKB">
        <authorList>
            <consortium name="WormBaseParasite"/>
        </authorList>
    </citation>
    <scope>IDENTIFICATION</scope>
</reference>
<dbReference type="OrthoDB" id="2535391at2759"/>
<dbReference type="GO" id="GO:0007131">
    <property type="term" value="P:reciprocal meiotic recombination"/>
    <property type="evidence" value="ECO:0007669"/>
    <property type="project" value="InterPro"/>
</dbReference>
<evidence type="ECO:0000256" key="3">
    <source>
        <dbReference type="ARBA" id="ARBA00023254"/>
    </source>
</evidence>
<sequence length="262" mass="28683">MSVYFVHCNICGTMPSSKISYFVASCGHIACQACVGKGLLNVCYICKKSGKITRLTPKMDDKIKRFFTDPTQMLQQLISDATSASAKKKARDSRLNHDNKSLMCEIDRLKAELAQKEAQIEQMKTRPTMVDISMESRKDNSFLVAPEGPMQTPVKRLEGFSEQNSGDRSLKRTLTQVTPVTPRNKGLPEDSNVSNHSVKSNVSRQSANSSGSSGIDLRFGPSKKKPKMTLAQLLSASAADKQMSVTTASPAVKTPLDVPHNL</sequence>
<dbReference type="EMBL" id="CAJFDI010000005">
    <property type="protein sequence ID" value="CAD5232343.1"/>
    <property type="molecule type" value="Genomic_DNA"/>
</dbReference>
<gene>
    <name evidence="8" type="ORF">BXYJ_LOCUS12434</name>
</gene>
<feature type="compositionally biased region" description="Polar residues" evidence="6">
    <location>
        <begin position="161"/>
        <end position="181"/>
    </location>
</feature>
<keyword evidence="1 4" id="KW-0863">Zinc-finger</keyword>
<dbReference type="InterPro" id="IPR042123">
    <property type="entry name" value="Zip3/RNF212-like"/>
</dbReference>
<dbReference type="InterPro" id="IPR013083">
    <property type="entry name" value="Znf_RING/FYVE/PHD"/>
</dbReference>
<dbReference type="Pfam" id="PF14634">
    <property type="entry name" value="zf-RING_5"/>
    <property type="match status" value="1"/>
</dbReference>
<evidence type="ECO:0000313" key="10">
    <source>
        <dbReference type="Proteomes" id="UP000659654"/>
    </source>
</evidence>
<dbReference type="InterPro" id="IPR001841">
    <property type="entry name" value="Znf_RING"/>
</dbReference>
<name>A0A1I7RP67_BURXY</name>
<dbReference type="GO" id="GO:0007129">
    <property type="term" value="P:homologous chromosome pairing at meiosis"/>
    <property type="evidence" value="ECO:0007669"/>
    <property type="project" value="TreeGrafter"/>
</dbReference>
<keyword evidence="3" id="KW-0469">Meiosis</keyword>
<evidence type="ECO:0000313" key="11">
    <source>
        <dbReference type="WBParaSite" id="BXY_0250800.1"/>
    </source>
</evidence>